<dbReference type="SUPFAM" id="SSF55729">
    <property type="entry name" value="Acyl-CoA N-acyltransferases (Nat)"/>
    <property type="match status" value="1"/>
</dbReference>
<sequence length="237" mass="25700">MGMRMVLFGQKPGSGWRFCLTDGGGLMLRGNSAQLCGACRDADEGEELASFLRFCGVETLLCRAGDNLPTYWPSPQTRAAFRLPRGESLPGIPPRPELDTLRQAAPRGMAFDPAPRVWEAAHLLFAHREEQESFYSDSCTAIAHGMGQTWALRTPEGALAATVSCCADYGGEAYVAAGMTAPDWQGRGLGAWLIAAMMAYKARTADALLLCEPSLCGFYERMGLHRGPDFQLCTLPQ</sequence>
<dbReference type="InterPro" id="IPR000182">
    <property type="entry name" value="GNAT_dom"/>
</dbReference>
<dbReference type="EMBL" id="JADCKC010000003">
    <property type="protein sequence ID" value="MBE5038070.1"/>
    <property type="molecule type" value="Genomic_DNA"/>
</dbReference>
<feature type="domain" description="N-acetyltransferase" evidence="1">
    <location>
        <begin position="99"/>
        <end position="237"/>
    </location>
</feature>
<name>A0ABR9R4U3_9FIRM</name>
<comment type="caution">
    <text evidence="2">The sequence shown here is derived from an EMBL/GenBank/DDBJ whole genome shotgun (WGS) entry which is preliminary data.</text>
</comment>
<protein>
    <submittedName>
        <fullName evidence="2">GNAT family N-acetyltransferase</fullName>
    </submittedName>
</protein>
<dbReference type="PROSITE" id="PS51186">
    <property type="entry name" value="GNAT"/>
    <property type="match status" value="1"/>
</dbReference>
<dbReference type="CDD" id="cd04301">
    <property type="entry name" value="NAT_SF"/>
    <property type="match status" value="1"/>
</dbReference>
<accession>A0ABR9R4U3</accession>
<gene>
    <name evidence="2" type="ORF">INF35_09775</name>
</gene>
<evidence type="ECO:0000313" key="3">
    <source>
        <dbReference type="Proteomes" id="UP000768567"/>
    </source>
</evidence>
<proteinExistence type="predicted"/>
<dbReference type="Pfam" id="PF00583">
    <property type="entry name" value="Acetyltransf_1"/>
    <property type="match status" value="1"/>
</dbReference>
<organism evidence="2 3">
    <name type="scientific">Gemmiger gallinarum</name>
    <dbReference type="NCBI Taxonomy" id="2779354"/>
    <lineage>
        <taxon>Bacteria</taxon>
        <taxon>Bacillati</taxon>
        <taxon>Bacillota</taxon>
        <taxon>Clostridia</taxon>
        <taxon>Eubacteriales</taxon>
        <taxon>Gemmiger</taxon>
    </lineage>
</organism>
<evidence type="ECO:0000259" key="1">
    <source>
        <dbReference type="PROSITE" id="PS51186"/>
    </source>
</evidence>
<evidence type="ECO:0000313" key="2">
    <source>
        <dbReference type="EMBL" id="MBE5038070.1"/>
    </source>
</evidence>
<keyword evidence="3" id="KW-1185">Reference proteome</keyword>
<dbReference type="Proteomes" id="UP000768567">
    <property type="component" value="Unassembled WGS sequence"/>
</dbReference>
<reference evidence="2 3" key="1">
    <citation type="submission" date="2020-10" db="EMBL/GenBank/DDBJ databases">
        <title>ChiBAC.</title>
        <authorList>
            <person name="Zenner C."/>
            <person name="Hitch T.C.A."/>
            <person name="Clavel T."/>
        </authorList>
    </citation>
    <scope>NUCLEOTIDE SEQUENCE [LARGE SCALE GENOMIC DNA]</scope>
    <source>
        <strain evidence="2 3">DSM 109015</strain>
    </source>
</reference>
<dbReference type="InterPro" id="IPR016181">
    <property type="entry name" value="Acyl_CoA_acyltransferase"/>
</dbReference>
<dbReference type="Gene3D" id="3.40.630.30">
    <property type="match status" value="1"/>
</dbReference>